<protein>
    <submittedName>
        <fullName evidence="2">Uncharacterized protein</fullName>
    </submittedName>
</protein>
<organism evidence="2 3">
    <name type="scientific">Prauserella alba</name>
    <dbReference type="NCBI Taxonomy" id="176898"/>
    <lineage>
        <taxon>Bacteria</taxon>
        <taxon>Bacillati</taxon>
        <taxon>Actinomycetota</taxon>
        <taxon>Actinomycetes</taxon>
        <taxon>Pseudonocardiales</taxon>
        <taxon>Pseudonocardiaceae</taxon>
        <taxon>Prauserella</taxon>
    </lineage>
</organism>
<dbReference type="Proteomes" id="UP001500467">
    <property type="component" value="Unassembled WGS sequence"/>
</dbReference>
<name>A0ABP4FR47_9PSEU</name>
<keyword evidence="3" id="KW-1185">Reference proteome</keyword>
<sequence>MTVSDIQEFHTPRPDDHALPDRDAPADREPPPVRDAPPNDVAQPNGFAPPGGVAQPNGVAQPGRDVPGADPPDERSGRDDAWLNLEPMVGLEWSQAIALPLVTGDAASPADLRVAWVHRAPLDQVLALYRAAGGGDASVPSPWWLRALADGTLDSREAGFRIEDRVHNLLSRRPGWEFVPWAAGGESGYWEFMPSEGTGGNRRTPTTIVNTSRHTGWIDMFPAHEAAAPDPVAIDGPAALRARLGEIEAVR</sequence>
<evidence type="ECO:0000313" key="2">
    <source>
        <dbReference type="EMBL" id="GAA1196448.1"/>
    </source>
</evidence>
<feature type="compositionally biased region" description="Basic and acidic residues" evidence="1">
    <location>
        <begin position="7"/>
        <end position="32"/>
    </location>
</feature>
<reference evidence="3" key="1">
    <citation type="journal article" date="2019" name="Int. J. Syst. Evol. Microbiol.">
        <title>The Global Catalogue of Microorganisms (GCM) 10K type strain sequencing project: providing services to taxonomists for standard genome sequencing and annotation.</title>
        <authorList>
            <consortium name="The Broad Institute Genomics Platform"/>
            <consortium name="The Broad Institute Genome Sequencing Center for Infectious Disease"/>
            <person name="Wu L."/>
            <person name="Ma J."/>
        </authorList>
    </citation>
    <scope>NUCLEOTIDE SEQUENCE [LARGE SCALE GENOMIC DNA]</scope>
    <source>
        <strain evidence="3">JCM 13022</strain>
    </source>
</reference>
<accession>A0ABP4FR47</accession>
<evidence type="ECO:0000313" key="3">
    <source>
        <dbReference type="Proteomes" id="UP001500467"/>
    </source>
</evidence>
<proteinExistence type="predicted"/>
<gene>
    <name evidence="2" type="ORF">GCM10009675_09520</name>
</gene>
<feature type="region of interest" description="Disordered" evidence="1">
    <location>
        <begin position="1"/>
        <end position="80"/>
    </location>
</feature>
<comment type="caution">
    <text evidence="2">The sequence shown here is derived from an EMBL/GenBank/DDBJ whole genome shotgun (WGS) entry which is preliminary data.</text>
</comment>
<dbReference type="EMBL" id="BAAALM010000004">
    <property type="protein sequence ID" value="GAA1196448.1"/>
    <property type="molecule type" value="Genomic_DNA"/>
</dbReference>
<evidence type="ECO:0000256" key="1">
    <source>
        <dbReference type="SAM" id="MobiDB-lite"/>
    </source>
</evidence>